<keyword evidence="5" id="KW-0963">Cytoplasm</keyword>
<dbReference type="SUPFAM" id="SSF54368">
    <property type="entry name" value="Glutamine synthetase, N-terminal domain"/>
    <property type="match status" value="1"/>
</dbReference>
<dbReference type="PROSITE" id="PS51986">
    <property type="entry name" value="GS_BETA_GRASP"/>
    <property type="match status" value="1"/>
</dbReference>
<feature type="domain" description="GS catalytic" evidence="21">
    <location>
        <begin position="108"/>
        <end position="443"/>
    </location>
</feature>
<dbReference type="Gene3D" id="3.10.20.70">
    <property type="entry name" value="Glutamine synthetase, N-terminal domain"/>
    <property type="match status" value="1"/>
</dbReference>
<dbReference type="Proteomes" id="UP000199228">
    <property type="component" value="Unassembled WGS sequence"/>
</dbReference>
<dbReference type="InterPro" id="IPR008147">
    <property type="entry name" value="Gln_synt_N"/>
</dbReference>
<dbReference type="SUPFAM" id="SSF55931">
    <property type="entry name" value="Glutamine synthetase/guanido kinase"/>
    <property type="match status" value="1"/>
</dbReference>
<keyword evidence="10 16" id="KW-0460">Magnesium</keyword>
<dbReference type="AlphaFoldDB" id="A0A1G6ACA5"/>
<dbReference type="PROSITE" id="PS51987">
    <property type="entry name" value="GS_CATALYTIC"/>
    <property type="match status" value="1"/>
</dbReference>
<keyword evidence="17" id="KW-0597">Phosphoprotein</keyword>
<evidence type="ECO:0000256" key="5">
    <source>
        <dbReference type="ARBA" id="ARBA00022490"/>
    </source>
</evidence>
<feature type="binding site" evidence="16">
    <location>
        <position position="195"/>
    </location>
    <ligand>
        <name>Mg(2+)</name>
        <dbReference type="ChEBI" id="CHEBI:18420"/>
        <label>1</label>
    </ligand>
</feature>
<evidence type="ECO:0000313" key="22">
    <source>
        <dbReference type="EMBL" id="SDB05956.1"/>
    </source>
</evidence>
<proteinExistence type="inferred from homology"/>
<keyword evidence="6" id="KW-0436">Ligase</keyword>
<dbReference type="Pfam" id="PF03951">
    <property type="entry name" value="Gln-synt_N"/>
    <property type="match status" value="1"/>
</dbReference>
<evidence type="ECO:0000256" key="3">
    <source>
        <dbReference type="ARBA" id="ARBA00012937"/>
    </source>
</evidence>
<evidence type="ECO:0000256" key="12">
    <source>
        <dbReference type="ARBA" id="ARBA00030668"/>
    </source>
</evidence>
<dbReference type="GO" id="GO:0005524">
    <property type="term" value="F:ATP binding"/>
    <property type="evidence" value="ECO:0007669"/>
    <property type="project" value="UniProtKB-KW"/>
</dbReference>
<dbReference type="GO" id="GO:0004356">
    <property type="term" value="F:glutamine synthetase activity"/>
    <property type="evidence" value="ECO:0007669"/>
    <property type="project" value="UniProtKB-EC"/>
</dbReference>
<feature type="binding site" evidence="15">
    <location>
        <position position="315"/>
    </location>
    <ligand>
        <name>ATP</name>
        <dbReference type="ChEBI" id="CHEBI:30616"/>
    </ligand>
</feature>
<evidence type="ECO:0000256" key="9">
    <source>
        <dbReference type="ARBA" id="ARBA00022840"/>
    </source>
</evidence>
<evidence type="ECO:0000256" key="19">
    <source>
        <dbReference type="RuleBase" id="RU000384"/>
    </source>
</evidence>
<accession>A0A1G6ACA5</accession>
<dbReference type="Gene3D" id="3.30.590.10">
    <property type="entry name" value="Glutamine synthetase/guanido kinase, catalytic domain"/>
    <property type="match status" value="1"/>
</dbReference>
<dbReference type="NCBIfam" id="TIGR00653">
    <property type="entry name" value="GlnA"/>
    <property type="match status" value="1"/>
</dbReference>
<evidence type="ECO:0000256" key="4">
    <source>
        <dbReference type="ARBA" id="ARBA00021364"/>
    </source>
</evidence>
<evidence type="ECO:0000256" key="18">
    <source>
        <dbReference type="PROSITE-ProRule" id="PRU01330"/>
    </source>
</evidence>
<evidence type="ECO:0000256" key="2">
    <source>
        <dbReference type="ARBA" id="ARBA00009897"/>
    </source>
</evidence>
<comment type="cofactor">
    <cofactor evidence="16">
        <name>Mg(2+)</name>
        <dbReference type="ChEBI" id="CHEBI:18420"/>
    </cofactor>
    <text evidence="16">Binds 2 Mg(2+) ions per subunit.</text>
</comment>
<evidence type="ECO:0000256" key="11">
    <source>
        <dbReference type="ARBA" id="ARBA00030136"/>
    </source>
</evidence>
<dbReference type="EMBL" id="FMXR01000005">
    <property type="protein sequence ID" value="SDB05956.1"/>
    <property type="molecule type" value="Genomic_DNA"/>
</dbReference>
<feature type="binding site" evidence="14">
    <location>
        <position position="315"/>
    </location>
    <ligand>
        <name>L-glutamate</name>
        <dbReference type="ChEBI" id="CHEBI:29985"/>
    </ligand>
</feature>
<feature type="binding site" evidence="14">
    <location>
        <position position="334"/>
    </location>
    <ligand>
        <name>L-glutamate</name>
        <dbReference type="ChEBI" id="CHEBI:29985"/>
    </ligand>
</feature>
<dbReference type="EC" id="6.3.1.2" evidence="3"/>
<keyword evidence="9 15" id="KW-0067">ATP-binding</keyword>
<feature type="binding site" evidence="16">
    <location>
        <position position="188"/>
    </location>
    <ligand>
        <name>Mg(2+)</name>
        <dbReference type="ChEBI" id="CHEBI:18420"/>
        <label>1</label>
    </ligand>
</feature>
<gene>
    <name evidence="22" type="ORF">SAMN02910417_00409</name>
</gene>
<feature type="binding site" evidence="14">
    <location>
        <position position="303"/>
    </location>
    <ligand>
        <name>L-glutamate</name>
        <dbReference type="ChEBI" id="CHEBI:29985"/>
    </ligand>
</feature>
<evidence type="ECO:0000256" key="10">
    <source>
        <dbReference type="ARBA" id="ARBA00022842"/>
    </source>
</evidence>
<dbReference type="InterPro" id="IPR014746">
    <property type="entry name" value="Gln_synth/guanido_kin_cat_dom"/>
</dbReference>
<evidence type="ECO:0000256" key="13">
    <source>
        <dbReference type="ARBA" id="ARBA00049436"/>
    </source>
</evidence>
<keyword evidence="8 15" id="KW-0547">Nucleotide-binding</keyword>
<dbReference type="Pfam" id="PF00120">
    <property type="entry name" value="Gln-synt_C"/>
    <property type="match status" value="1"/>
</dbReference>
<comment type="catalytic activity">
    <reaction evidence="13">
        <text>L-glutamate + NH4(+) + ATP = L-glutamine + ADP + phosphate + H(+)</text>
        <dbReference type="Rhea" id="RHEA:16169"/>
        <dbReference type="ChEBI" id="CHEBI:15378"/>
        <dbReference type="ChEBI" id="CHEBI:28938"/>
        <dbReference type="ChEBI" id="CHEBI:29985"/>
        <dbReference type="ChEBI" id="CHEBI:30616"/>
        <dbReference type="ChEBI" id="CHEBI:43474"/>
        <dbReference type="ChEBI" id="CHEBI:58359"/>
        <dbReference type="ChEBI" id="CHEBI:456216"/>
        <dbReference type="EC" id="6.3.1.2"/>
    </reaction>
</comment>
<reference evidence="22 23" key="1">
    <citation type="submission" date="2016-10" db="EMBL/GenBank/DDBJ databases">
        <authorList>
            <person name="de Groot N.N."/>
        </authorList>
    </citation>
    <scope>NUCLEOTIDE SEQUENCE [LARGE SCALE GENOMIC DNA]</scope>
    <source>
        <strain evidence="22 23">DSM 3217</strain>
    </source>
</reference>
<name>A0A1G6ACA5_EUBOX</name>
<dbReference type="FunFam" id="3.10.20.70:FF:000005">
    <property type="entry name" value="Glutamine synthetase"/>
    <property type="match status" value="1"/>
</dbReference>
<evidence type="ECO:0000256" key="7">
    <source>
        <dbReference type="ARBA" id="ARBA00022723"/>
    </source>
</evidence>
<dbReference type="InterPro" id="IPR027302">
    <property type="entry name" value="Gln_synth_N_conserv_site"/>
</dbReference>
<evidence type="ECO:0000313" key="23">
    <source>
        <dbReference type="Proteomes" id="UP000199228"/>
    </source>
</evidence>
<evidence type="ECO:0000256" key="16">
    <source>
        <dbReference type="PIRSR" id="PIRSR604809-3"/>
    </source>
</evidence>
<keyword evidence="7 16" id="KW-0479">Metal-binding</keyword>
<dbReference type="InterPro" id="IPR008146">
    <property type="entry name" value="Gln_synth_cat_dom"/>
</dbReference>
<protein>
    <recommendedName>
        <fullName evidence="4">Glutamine synthetase</fullName>
        <ecNumber evidence="3">6.3.1.2</ecNumber>
    </recommendedName>
    <alternativeName>
        <fullName evidence="12">Glutamate--ammonia ligase</fullName>
    </alternativeName>
    <alternativeName>
        <fullName evidence="11">Glutamine synthetase I alpha</fullName>
    </alternativeName>
</protein>
<dbReference type="STRING" id="1732.SAMN02910417_00409"/>
<dbReference type="GO" id="GO:0046872">
    <property type="term" value="F:metal ion binding"/>
    <property type="evidence" value="ECO:0007669"/>
    <property type="project" value="UniProtKB-KW"/>
</dbReference>
<dbReference type="FunFam" id="3.30.590.10:FF:000003">
    <property type="entry name" value="Glutamine synthetase 2"/>
    <property type="match status" value="1"/>
</dbReference>
<feature type="domain" description="GS beta-grasp" evidence="20">
    <location>
        <begin position="16"/>
        <end position="101"/>
    </location>
</feature>
<feature type="binding site" evidence="14">
    <location>
        <position position="297"/>
    </location>
    <ligand>
        <name>L-glutamate</name>
        <dbReference type="ChEBI" id="CHEBI:29985"/>
    </ligand>
</feature>
<feature type="modified residue" description="O-AMP-tyrosine" evidence="17">
    <location>
        <position position="372"/>
    </location>
</feature>
<organism evidence="22 23">
    <name type="scientific">Eubacterium oxidoreducens</name>
    <dbReference type="NCBI Taxonomy" id="1732"/>
    <lineage>
        <taxon>Bacteria</taxon>
        <taxon>Bacillati</taxon>
        <taxon>Bacillota</taxon>
        <taxon>Clostridia</taxon>
        <taxon>Eubacteriales</taxon>
        <taxon>Eubacteriaceae</taxon>
        <taxon>Eubacterium</taxon>
    </lineage>
</organism>
<comment type="subcellular location">
    <subcellularLocation>
        <location evidence="1">Cytoplasm</location>
    </subcellularLocation>
</comment>
<evidence type="ECO:0000256" key="15">
    <source>
        <dbReference type="PIRSR" id="PIRSR604809-2"/>
    </source>
</evidence>
<feature type="binding site" evidence="15">
    <location>
        <begin position="198"/>
        <end position="200"/>
    </location>
    <ligand>
        <name>ATP</name>
        <dbReference type="ChEBI" id="CHEBI:30616"/>
    </ligand>
</feature>
<dbReference type="PANTHER" id="PTHR43785:SF12">
    <property type="entry name" value="TYPE-1 GLUTAMINE SYNTHETASE 2"/>
    <property type="match status" value="1"/>
</dbReference>
<evidence type="ECO:0000256" key="1">
    <source>
        <dbReference type="ARBA" id="ARBA00004496"/>
    </source>
</evidence>
<dbReference type="InterPro" id="IPR004809">
    <property type="entry name" value="Gln_synth_I"/>
</dbReference>
<evidence type="ECO:0000259" key="21">
    <source>
        <dbReference type="PROSITE" id="PS51987"/>
    </source>
</evidence>
<feature type="binding site" evidence="16">
    <location>
        <position position="332"/>
    </location>
    <ligand>
        <name>Mg(2+)</name>
        <dbReference type="ChEBI" id="CHEBI:18420"/>
        <label>1</label>
    </ligand>
</feature>
<dbReference type="RefSeq" id="WP_090171692.1">
    <property type="nucleotide sequence ID" value="NZ_FMXR01000005.1"/>
</dbReference>
<feature type="binding site" evidence="16">
    <location>
        <position position="131"/>
    </location>
    <ligand>
        <name>Mg(2+)</name>
        <dbReference type="ChEBI" id="CHEBI:18420"/>
        <label>1</label>
    </ligand>
</feature>
<dbReference type="OrthoDB" id="9807095at2"/>
<dbReference type="PANTHER" id="PTHR43785">
    <property type="entry name" value="GAMMA-GLUTAMYLPUTRESCINE SYNTHETASE"/>
    <property type="match status" value="1"/>
</dbReference>
<dbReference type="SMART" id="SM01230">
    <property type="entry name" value="Gln-synt_C"/>
    <property type="match status" value="1"/>
</dbReference>
<evidence type="ECO:0000256" key="6">
    <source>
        <dbReference type="ARBA" id="ARBA00022598"/>
    </source>
</evidence>
<sequence length="443" mass="50749">MGRYTKEDIIRMVEEEGVEFIRLQFTDMFGQLKNVAITSSQLDKALSNKCMFDGSSIDGFVRIEESDMYLIPDYETFEVFPWRPQQGKVARVICDIYRPNQEPFEGDPRYILRRAIEDAAKDGYTFNVGPECEFFLFHTDDDGQPTTISHERAGYFDLGPIDLGENTRRDMVLSLEDMGFEIEASHHEVAPAQHEIDFKYEEAMHAADNIMTFKLTVKTIAKRHGMYATFMPKPKYGIAGSGMHINMSLFKDGKNIFENQSDELGLSKEAYYFIGGLIKHIKGMTAITNPLVNSYKRLVPGFEAPNHIAWSSVNRSPLIRIPASRGASTRVELRCPDPAANPYLCLAVCLEAGLDGIRNKIEPPAPVNENVYEMSDEELERRGIEYLPENLLLAVRELEKDEFIKGVLGSHISQKYITAKKTEWMEYREQVTKWEVDEYLYKY</sequence>
<evidence type="ECO:0000259" key="20">
    <source>
        <dbReference type="PROSITE" id="PS51986"/>
    </source>
</evidence>
<feature type="binding site" evidence="16">
    <location>
        <position position="133"/>
    </location>
    <ligand>
        <name>Mg(2+)</name>
        <dbReference type="ChEBI" id="CHEBI:18420"/>
        <label>1</label>
    </ligand>
</feature>
<evidence type="ECO:0000256" key="17">
    <source>
        <dbReference type="PIRSR" id="PIRSR604809-50"/>
    </source>
</evidence>
<feature type="binding site" evidence="16">
    <location>
        <position position="244"/>
    </location>
    <ligand>
        <name>Mg(2+)</name>
        <dbReference type="ChEBI" id="CHEBI:18420"/>
        <label>1</label>
    </ligand>
</feature>
<dbReference type="InterPro" id="IPR036651">
    <property type="entry name" value="Gln_synt_N_sf"/>
</dbReference>
<feature type="binding site" evidence="15">
    <location>
        <position position="183"/>
    </location>
    <ligand>
        <name>ATP</name>
        <dbReference type="ChEBI" id="CHEBI:30616"/>
    </ligand>
</feature>
<dbReference type="GO" id="GO:0005737">
    <property type="term" value="C:cytoplasm"/>
    <property type="evidence" value="ECO:0007669"/>
    <property type="project" value="UniProtKB-SubCell"/>
</dbReference>
<dbReference type="GO" id="GO:0006542">
    <property type="term" value="P:glutamine biosynthetic process"/>
    <property type="evidence" value="ECO:0007669"/>
    <property type="project" value="InterPro"/>
</dbReference>
<comment type="similarity">
    <text evidence="2 18 19">Belongs to the glutamine synthetase family.</text>
</comment>
<dbReference type="PROSITE" id="PS00180">
    <property type="entry name" value="GLNA_1"/>
    <property type="match status" value="1"/>
</dbReference>
<evidence type="ECO:0000256" key="14">
    <source>
        <dbReference type="PIRSR" id="PIRSR604809-1"/>
    </source>
</evidence>
<evidence type="ECO:0000256" key="8">
    <source>
        <dbReference type="ARBA" id="ARBA00022741"/>
    </source>
</evidence>
<keyword evidence="23" id="KW-1185">Reference proteome</keyword>